<feature type="domain" description="Adhesin isopeptide-forming adherence" evidence="7">
    <location>
        <begin position="1277"/>
        <end position="1377"/>
    </location>
</feature>
<protein>
    <recommendedName>
        <fullName evidence="10">Gram-positive cocci surface proteins LPxTG domain-containing protein</fullName>
    </recommendedName>
</protein>
<dbReference type="Pfam" id="PF17998">
    <property type="entry name" value="AgI_II_C2"/>
    <property type="match status" value="1"/>
</dbReference>
<evidence type="ECO:0000259" key="5">
    <source>
        <dbReference type="Pfam" id="PF16364"/>
    </source>
</evidence>
<feature type="domain" description="SpaA-like prealbumin fold" evidence="6">
    <location>
        <begin position="377"/>
        <end position="455"/>
    </location>
</feature>
<feature type="domain" description="SpaA-like prealbumin fold" evidence="6">
    <location>
        <begin position="693"/>
        <end position="767"/>
    </location>
</feature>
<gene>
    <name evidence="8" type="ORF">BAU18_001626</name>
</gene>
<evidence type="ECO:0000313" key="8">
    <source>
        <dbReference type="EMBL" id="MEO1782033.1"/>
    </source>
</evidence>
<dbReference type="Gene3D" id="2.60.40.10">
    <property type="entry name" value="Immunoglobulins"/>
    <property type="match status" value="6"/>
</dbReference>
<feature type="region of interest" description="Disordered" evidence="4">
    <location>
        <begin position="207"/>
        <end position="228"/>
    </location>
</feature>
<sequence>MKNKPSKASHVRSKKFFSRTGKRLLYSAAILGTLGGGITLLPNAGDIIAYALTLPSGVEQVGTINGAPVLKATTNNLSSKEFTDIIGSLVEEMKTPPVVVNQVSWNSKTSLYNGSNLESFGESPRDIFGADGFLPTDKAIKLLPGETAYIENVGSALDTKTNKDIPLSLGITFMGAKSPAGNALPHALLGAKSQGGVITLAWGSNATKGDAEGEGGSEGGSTGGSSTDDTAMRWIREVSYRVSLINSDTGDALPDDTLMPIKMSDIDASQLATMGGEGALGYILSNDTALSQSGNGFKSTSNGAIEEDSTKLTENSYLVLKQWNKNTVQYQYTDNIDNHMDIVTGMFGNTPWNLSDILGGYIEIDKSTSQYGKDEWNGHYGFEGIKFDVVDADGKVVDTITLDENGKGKSKQIPSGKYTLREKSSNWSSTGQTVRDDTTVTVKPGETIKADIENTAVTGQITINKSLKDFGKNLPNGSYSFEGIQFKVTSSDGKYSDTITLDKNGKATTKKLPLGKYKIEEVASSVDKGTGQLLNTKTYEAELTYKDQNTEIVLDSSDVVNTPVMGQITVNKSLTDYGKTLPNSLYGFEGIQFKVTSADGKYSDTITLDKNGKATTKKLPLGKYKVEEIASSVDKDTGQITNTKTYNAELTYKDQTTEIVLDTSDVVNTPVLGQITIEKKGVESGTDLWNERYSLKGNVFKLTSLTDGKTYEITTNEQGIAKTNDKMPLGKYEIEEIKSSDGFVNTFKKTTVELTWKNNTTALVFDDATGTNQEIKGQNTLEKEDKDTGKDQHGKADMVNAEYALYYGDDATGSRAHKKGDPVKWSDIPKAELLSGEKVTESLINGEVVEHGDNVVINVDDDKLNVAIGNLSLGKYFWKEINAPEGYVLDQTEHPFELVKKDDKTENIVAPETNSKEQIIQAKITIQKLAEILGESAESGYNGVEFTVTPLEGTVGDPITMKTGVNPTTDEDGYAMATLPYGDYIVQETKGIPGYDNIKDIYIHMVTDTEKDLLTISASNNKDFTQPFSKRTFSITDNVVEQNPNGEEAGSIGDISSDKAVISLSKMTFTDKTTPNIEKDPEKDVTKTDGGDSINHGDVGLSSDFVYVLRSSEMHGPRESEAKNWSILDDYDETTDSFNGTYDVYALTDFGEFKAGDVLPAEYFKAEDKDGKVNFEATDDFLTAINENKEVTIQYEIRADFFREKPSDKVENVFTETKNDHEEDSNVVDTKTPEPIPHKFDLKGNEVHLTDDELLDDDSELDDRYADTAKDPYVDQTDNNQAENWNTKTVLPGDELNYQLWLDTTPFDETSELTVLSMEDDFDETKLDVDAKNVKVYDSEGKDVTENFKVEIDKGLLKVSANVFKEVENTKGEKVKVVDT</sequence>
<evidence type="ECO:0008006" key="10">
    <source>
        <dbReference type="Google" id="ProtNLM"/>
    </source>
</evidence>
<evidence type="ECO:0000256" key="1">
    <source>
        <dbReference type="ARBA" id="ARBA00007257"/>
    </source>
</evidence>
<reference evidence="8 9" key="2">
    <citation type="submission" date="2024-02" db="EMBL/GenBank/DDBJ databases">
        <title>The Genome Sequence of Enterococcus diestrammenae JM9A.</title>
        <authorList>
            <person name="Earl A."/>
            <person name="Manson A."/>
            <person name="Gilmore M."/>
            <person name="Sanders J."/>
            <person name="Shea T."/>
            <person name="Howe W."/>
            <person name="Livny J."/>
            <person name="Cuomo C."/>
            <person name="Neafsey D."/>
            <person name="Birren B."/>
        </authorList>
    </citation>
    <scope>NUCLEOTIDE SEQUENCE [LARGE SCALE GENOMIC DNA]</scope>
    <source>
        <strain evidence="8 9">JM9A</strain>
    </source>
</reference>
<dbReference type="Pfam" id="PF16364">
    <property type="entry name" value="Antigen_C"/>
    <property type="match status" value="1"/>
</dbReference>
<dbReference type="Pfam" id="PF17802">
    <property type="entry name" value="SpaA"/>
    <property type="match status" value="6"/>
</dbReference>
<dbReference type="NCBIfam" id="TIGR04228">
    <property type="entry name" value="isopep_sspB_C2"/>
    <property type="match status" value="1"/>
</dbReference>
<dbReference type="InterPro" id="IPR026345">
    <property type="entry name" value="Adh_isopep-form_adh_dom"/>
</dbReference>
<feature type="domain" description="SpaA-like prealbumin fold" evidence="6">
    <location>
        <begin position="480"/>
        <end position="553"/>
    </location>
</feature>
<dbReference type="InterPro" id="IPR032300">
    <property type="entry name" value="Antigen_C"/>
</dbReference>
<dbReference type="PANTHER" id="PTHR36108:SF13">
    <property type="entry name" value="COLOSSIN-B-RELATED"/>
    <property type="match status" value="1"/>
</dbReference>
<dbReference type="InterPro" id="IPR041033">
    <property type="entry name" value="SpaA_PFL_dom_1"/>
</dbReference>
<feature type="region of interest" description="Disordered" evidence="4">
    <location>
        <begin position="1217"/>
        <end position="1241"/>
    </location>
</feature>
<evidence type="ECO:0000256" key="3">
    <source>
        <dbReference type="ARBA" id="ARBA00022729"/>
    </source>
</evidence>
<evidence type="ECO:0000259" key="6">
    <source>
        <dbReference type="Pfam" id="PF17802"/>
    </source>
</evidence>
<feature type="region of interest" description="Disordered" evidence="4">
    <location>
        <begin position="1072"/>
        <end position="1093"/>
    </location>
</feature>
<organism evidence="8 9">
    <name type="scientific">Enterococcus diestrammenae</name>
    <dbReference type="NCBI Taxonomy" id="1155073"/>
    <lineage>
        <taxon>Bacteria</taxon>
        <taxon>Bacillati</taxon>
        <taxon>Bacillota</taxon>
        <taxon>Bacilli</taxon>
        <taxon>Lactobacillales</taxon>
        <taxon>Enterococcaceae</taxon>
        <taxon>Enterococcus</taxon>
    </lineage>
</organism>
<dbReference type="RefSeq" id="WP_161868634.1">
    <property type="nucleotide sequence ID" value="NZ_MAEI02000001.1"/>
</dbReference>
<evidence type="ECO:0000313" key="9">
    <source>
        <dbReference type="Proteomes" id="UP001429357"/>
    </source>
</evidence>
<feature type="domain" description="SpaA-like prealbumin fold" evidence="6">
    <location>
        <begin position="589"/>
        <end position="659"/>
    </location>
</feature>
<comment type="caution">
    <text evidence="8">The sequence shown here is derived from an EMBL/GenBank/DDBJ whole genome shotgun (WGS) entry which is preliminary data.</text>
</comment>
<feature type="compositionally biased region" description="Gly residues" evidence="4">
    <location>
        <begin position="214"/>
        <end position="223"/>
    </location>
</feature>
<keyword evidence="2" id="KW-0964">Secreted</keyword>
<name>A0ABV0F4X0_9ENTE</name>
<feature type="domain" description="SpaA-like prealbumin fold" evidence="6">
    <location>
        <begin position="941"/>
        <end position="1019"/>
    </location>
</feature>
<evidence type="ECO:0000259" key="7">
    <source>
        <dbReference type="Pfam" id="PF17998"/>
    </source>
</evidence>
<dbReference type="Gene3D" id="2.60.40.740">
    <property type="match status" value="2"/>
</dbReference>
<reference evidence="9" key="1">
    <citation type="submission" date="2016-06" db="EMBL/GenBank/DDBJ databases">
        <title>Four novel species of enterococci isolated from chicken manure.</title>
        <authorList>
            <person name="Van Tyne D."/>
        </authorList>
    </citation>
    <scope>NUCLEOTIDE SEQUENCE [LARGE SCALE GENOMIC DNA]</scope>
    <source>
        <strain evidence="9">JM9A</strain>
    </source>
</reference>
<keyword evidence="3" id="KW-0732">Signal</keyword>
<feature type="compositionally biased region" description="Basic and acidic residues" evidence="4">
    <location>
        <begin position="1077"/>
        <end position="1090"/>
    </location>
</feature>
<keyword evidence="9" id="KW-1185">Reference proteome</keyword>
<dbReference type="Proteomes" id="UP001429357">
    <property type="component" value="Unassembled WGS sequence"/>
</dbReference>
<dbReference type="InterPro" id="IPR013783">
    <property type="entry name" value="Ig-like_fold"/>
</dbReference>
<proteinExistence type="inferred from homology"/>
<feature type="domain" description="SpaA-like prealbumin fold" evidence="6">
    <location>
        <begin position="859"/>
        <end position="905"/>
    </location>
</feature>
<evidence type="ECO:0000256" key="2">
    <source>
        <dbReference type="ARBA" id="ARBA00022525"/>
    </source>
</evidence>
<dbReference type="EMBL" id="MAEI02000001">
    <property type="protein sequence ID" value="MEO1782033.1"/>
    <property type="molecule type" value="Genomic_DNA"/>
</dbReference>
<comment type="similarity">
    <text evidence="1">Belongs to the serine-aspartate repeat-containing protein (SDr) family.</text>
</comment>
<dbReference type="PANTHER" id="PTHR36108">
    <property type="entry name" value="COLOSSIN-B-RELATED"/>
    <property type="match status" value="1"/>
</dbReference>
<accession>A0ABV0F4X0</accession>
<evidence type="ECO:0000256" key="4">
    <source>
        <dbReference type="SAM" id="MobiDB-lite"/>
    </source>
</evidence>
<feature type="domain" description="Cell surface antigen C-terminal" evidence="5">
    <location>
        <begin position="1080"/>
        <end position="1233"/>
    </location>
</feature>